<proteinExistence type="predicted"/>
<name>A0A0F4NRF6_9VIBR</name>
<organism evidence="1 2">
    <name type="scientific">Vibrio galatheae</name>
    <dbReference type="NCBI Taxonomy" id="579748"/>
    <lineage>
        <taxon>Bacteria</taxon>
        <taxon>Pseudomonadati</taxon>
        <taxon>Pseudomonadota</taxon>
        <taxon>Gammaproteobacteria</taxon>
        <taxon>Vibrionales</taxon>
        <taxon>Vibrionaceae</taxon>
        <taxon>Vibrio</taxon>
    </lineage>
</organism>
<dbReference type="STRING" id="579748.TW81_00180"/>
<sequence length="60" mass="6987">MAIGSIERITDSFFDGTGLTLTVIGDSLVKVWRNFGYMLAFNTLIDVFYKQQRNNRYFIE</sequence>
<protein>
    <submittedName>
        <fullName evidence="1">Uncharacterized protein</fullName>
    </submittedName>
</protein>
<gene>
    <name evidence="1" type="ORF">TW81_00180</name>
</gene>
<dbReference type="PATRIC" id="fig|579748.3.peg.36"/>
<keyword evidence="2" id="KW-1185">Reference proteome</keyword>
<reference evidence="1 2" key="1">
    <citation type="journal article" date="2015" name="BMC Genomics">
        <title>Genome mining reveals unlocked bioactive potential of marine Gram-negative bacteria.</title>
        <authorList>
            <person name="Machado H."/>
            <person name="Sonnenschein E.C."/>
            <person name="Melchiorsen J."/>
            <person name="Gram L."/>
        </authorList>
    </citation>
    <scope>NUCLEOTIDE SEQUENCE [LARGE SCALE GENOMIC DNA]</scope>
    <source>
        <strain evidence="1 2">S2757</strain>
    </source>
</reference>
<dbReference type="AlphaFoldDB" id="A0A0F4NRF6"/>
<evidence type="ECO:0000313" key="1">
    <source>
        <dbReference type="EMBL" id="KJY85439.1"/>
    </source>
</evidence>
<evidence type="ECO:0000313" key="2">
    <source>
        <dbReference type="Proteomes" id="UP000033673"/>
    </source>
</evidence>
<dbReference type="Proteomes" id="UP000033673">
    <property type="component" value="Unassembled WGS sequence"/>
</dbReference>
<dbReference type="EMBL" id="JXXV01000002">
    <property type="protein sequence ID" value="KJY85439.1"/>
    <property type="molecule type" value="Genomic_DNA"/>
</dbReference>
<comment type="caution">
    <text evidence="1">The sequence shown here is derived from an EMBL/GenBank/DDBJ whole genome shotgun (WGS) entry which is preliminary data.</text>
</comment>
<accession>A0A0F4NRF6</accession>